<dbReference type="Proteomes" id="UP000198382">
    <property type="component" value="Unassembled WGS sequence"/>
</dbReference>
<dbReference type="InterPro" id="IPR011990">
    <property type="entry name" value="TPR-like_helical_dom_sf"/>
</dbReference>
<accession>A0ABX4BPV4</accession>
<comment type="caution">
    <text evidence="1">The sequence shown here is derived from an EMBL/GenBank/DDBJ whole genome shotgun (WGS) entry which is preliminary data.</text>
</comment>
<proteinExistence type="predicted"/>
<dbReference type="Gene3D" id="1.25.40.390">
    <property type="match status" value="1"/>
</dbReference>
<dbReference type="PROSITE" id="PS51257">
    <property type="entry name" value="PROKAR_LIPOPROTEIN"/>
    <property type="match status" value="1"/>
</dbReference>
<dbReference type="InterPro" id="IPR041662">
    <property type="entry name" value="SusD-like_2"/>
</dbReference>
<dbReference type="RefSeq" id="WP_074663020.1">
    <property type="nucleotide sequence ID" value="NZ_MUGV01000021.1"/>
</dbReference>
<organism evidence="1 2">
    <name type="scientific">Flavobacterium frigidimaris</name>
    <dbReference type="NCBI Taxonomy" id="262320"/>
    <lineage>
        <taxon>Bacteria</taxon>
        <taxon>Pseudomonadati</taxon>
        <taxon>Bacteroidota</taxon>
        <taxon>Flavobacteriia</taxon>
        <taxon>Flavobacteriales</taxon>
        <taxon>Flavobacteriaceae</taxon>
        <taxon>Flavobacterium</taxon>
    </lineage>
</organism>
<evidence type="ECO:0000313" key="2">
    <source>
        <dbReference type="Proteomes" id="UP000198382"/>
    </source>
</evidence>
<keyword evidence="2" id="KW-1185">Reference proteome</keyword>
<evidence type="ECO:0008006" key="3">
    <source>
        <dbReference type="Google" id="ProtNLM"/>
    </source>
</evidence>
<sequence length="542" mass="59746">MKLRNIIFSLLSISCLGFFSCQEGDLVDNPNVANADAIIPRTLLLNHLTATMIRTDEQPWALSAGGAQYNISNYQYYRFNNNYNYGNTSDSYDILKYALSLETQAVKQSGNNTNVYFALSQFFKAYSGIWLTQRVGDIPFSQAGDSKNLTPAYDNQKEVYKSSLLMLDNANTLLKNLIAATPTLASTKVDAGGDIFNFSYLQWQKLINTYTLRVLVSLSKRAQDNADLQVVQKFANIINNPAQYPIMAGNADNMVYVYNAVNRYPIYSLQLNAYNNFSNPGATYLNIGSQTQDPRILVTSTPAPAQVTGGKAVSDFSAFVGSDPNLSQASLLTNSDNGMYSFANYNRYYVSQTGASAEPFIFIGYSEMCFNIAEAINRGWITGQNAKDWYLKGINASLATYSLTEGQAVSINFPISSSNVKVNPKGLKQGDVWGTATVNIAQFLTNVAYAGDNATGLNQILTQKYMAMFNNSGWEAFYNYRRTGVPALLSGGAGIGTANGVLPRRWMYMATESAYNPQNYQKAIQDQFGGTDDPLKDAWLTK</sequence>
<evidence type="ECO:0000313" key="1">
    <source>
        <dbReference type="EMBL" id="OXA78413.1"/>
    </source>
</evidence>
<dbReference type="SUPFAM" id="SSF48452">
    <property type="entry name" value="TPR-like"/>
    <property type="match status" value="1"/>
</dbReference>
<dbReference type="EMBL" id="MUGV01000021">
    <property type="protein sequence ID" value="OXA78413.1"/>
    <property type="molecule type" value="Genomic_DNA"/>
</dbReference>
<gene>
    <name evidence="1" type="ORF">B0A65_13385</name>
</gene>
<protein>
    <recommendedName>
        <fullName evidence="3">Starch-binding associating with outer membrane</fullName>
    </recommendedName>
</protein>
<name>A0ABX4BPV4_FLAFR</name>
<reference evidence="1 2" key="1">
    <citation type="submission" date="2016-11" db="EMBL/GenBank/DDBJ databases">
        <title>Whole genomes of Flavobacteriaceae.</title>
        <authorList>
            <person name="Stine C."/>
            <person name="Li C."/>
            <person name="Tadesse D."/>
        </authorList>
    </citation>
    <scope>NUCLEOTIDE SEQUENCE [LARGE SCALE GENOMIC DNA]</scope>
    <source>
        <strain evidence="1 2">DSM 15937</strain>
    </source>
</reference>
<dbReference type="Pfam" id="PF12771">
    <property type="entry name" value="SusD-like_2"/>
    <property type="match status" value="1"/>
</dbReference>